<name>A0ABS7HGT2_9MICO</name>
<evidence type="ECO:0000256" key="3">
    <source>
        <dbReference type="ARBA" id="ARBA00023163"/>
    </source>
</evidence>
<dbReference type="InterPro" id="IPR036388">
    <property type="entry name" value="WH-like_DNA-bd_sf"/>
</dbReference>
<dbReference type="InterPro" id="IPR011990">
    <property type="entry name" value="TPR-like_helical_dom_sf"/>
</dbReference>
<dbReference type="RefSeq" id="WP_220298891.1">
    <property type="nucleotide sequence ID" value="NZ_JAEUAW010000001.1"/>
</dbReference>
<dbReference type="PANTHER" id="PTHR44688">
    <property type="entry name" value="DNA-BINDING TRANSCRIPTIONAL ACTIVATOR DEVR_DOSR"/>
    <property type="match status" value="1"/>
</dbReference>
<keyword evidence="2" id="KW-0238">DNA-binding</keyword>
<evidence type="ECO:0000313" key="5">
    <source>
        <dbReference type="EMBL" id="MBW9092122.1"/>
    </source>
</evidence>
<dbReference type="Gene3D" id="3.40.50.300">
    <property type="entry name" value="P-loop containing nucleotide triphosphate hydrolases"/>
    <property type="match status" value="1"/>
</dbReference>
<comment type="caution">
    <text evidence="5">The sequence shown here is derived from an EMBL/GenBank/DDBJ whole genome shotgun (WGS) entry which is preliminary data.</text>
</comment>
<dbReference type="InterPro" id="IPR059106">
    <property type="entry name" value="WHD_MalT"/>
</dbReference>
<keyword evidence="1" id="KW-0805">Transcription regulation</keyword>
<dbReference type="SMART" id="SM00421">
    <property type="entry name" value="HTH_LUXR"/>
    <property type="match status" value="1"/>
</dbReference>
<reference evidence="5 6" key="1">
    <citation type="journal article" date="2021" name="MBio">
        <title>Poor Competitiveness of Bradyrhizobium in Pigeon Pea Root Colonization in Indian Soils.</title>
        <authorList>
            <person name="Chalasani D."/>
            <person name="Basu A."/>
            <person name="Pullabhotla S.V.S.R.N."/>
            <person name="Jorrin B."/>
            <person name="Neal A.L."/>
            <person name="Poole P.S."/>
            <person name="Podile A.R."/>
            <person name="Tkacz A."/>
        </authorList>
    </citation>
    <scope>NUCLEOTIDE SEQUENCE [LARGE SCALE GENOMIC DNA]</scope>
    <source>
        <strain evidence="5 6">HU14</strain>
    </source>
</reference>
<evidence type="ECO:0000259" key="4">
    <source>
        <dbReference type="PROSITE" id="PS50043"/>
    </source>
</evidence>
<dbReference type="Proteomes" id="UP001196843">
    <property type="component" value="Unassembled WGS sequence"/>
</dbReference>
<dbReference type="Pfam" id="PF25873">
    <property type="entry name" value="WHD_MalT"/>
    <property type="match status" value="1"/>
</dbReference>
<dbReference type="EMBL" id="JAEUAW010000001">
    <property type="protein sequence ID" value="MBW9092122.1"/>
    <property type="molecule type" value="Genomic_DNA"/>
</dbReference>
<dbReference type="Pfam" id="PF00196">
    <property type="entry name" value="GerE"/>
    <property type="match status" value="1"/>
</dbReference>
<sequence length="744" mass="80420">MVLAGEDLGALLLESKTTAPVFNPAFVRRTELIETLRAGDSRLITVTAPAGYGKSSLLAEWWQSEDRATGWLTLRVEDDDPAALVRLLAHACERFATTADSVFSQIATTSDGVLSHMAPALALALSRCEQPFALFIDDVHVVERPECFDVLEVVLTGVPTGSQVVLASRHHPTRLARGRVATSAADVGAADLRIDLAGAVRIAEEAGAHVEPETLQDWIERCDGWAAGLHMCALLSKRGPFASSGDAVLADYLYHECVRDLPEDTRQFLLRTSILDAHIPELCDAVLARADSAQVLRDLESRQLFITADRGHRSYRLHPLFREYLQGALESEQASSVPDLHRRASAWFAERGQLPAAIDHAIAAADFPTATMLVTAAALPAYEAGQSATLGRWVRAIGDTNLLLNPSAVVVMTWFAVLAGTDDDAFKWGTLLNRIPDDAEAVGVTVASAKAMIRAILMEDGIEAALADAELAIELEPLDSPWRDPAVQILGSTLLHAGHEERATKVLTEAIHLAGAHGNPASVVICEAELALVAIERGAWKTAEQHVERALETISTGGIDGYVMVAYAHAAAACVDLTAGRRTTGLRHLAMAMSERERCGRSVPLLGIPTRLLLVRAQLGLGDGEAAEMLLAEIEDMLPRGLHHGALDHRVERARERVRAHHATADRRSRSIALTAAERRLLPLLQTHLTRVEIAQRLHVSRNTVSTQLGSIFRKLGASTRSEVVERAYELELLRAPAGGARGQ</sequence>
<dbReference type="SUPFAM" id="SSF48452">
    <property type="entry name" value="TPR-like"/>
    <property type="match status" value="1"/>
</dbReference>
<dbReference type="Gene3D" id="1.10.10.10">
    <property type="entry name" value="Winged helix-like DNA-binding domain superfamily/Winged helix DNA-binding domain"/>
    <property type="match status" value="1"/>
</dbReference>
<evidence type="ECO:0000256" key="1">
    <source>
        <dbReference type="ARBA" id="ARBA00023015"/>
    </source>
</evidence>
<feature type="domain" description="HTH luxR-type" evidence="4">
    <location>
        <begin position="667"/>
        <end position="732"/>
    </location>
</feature>
<dbReference type="PROSITE" id="PS50043">
    <property type="entry name" value="HTH_LUXR_2"/>
    <property type="match status" value="1"/>
</dbReference>
<protein>
    <submittedName>
        <fullName evidence="5">AAA family ATPase</fullName>
    </submittedName>
</protein>
<evidence type="ECO:0000313" key="6">
    <source>
        <dbReference type="Proteomes" id="UP001196843"/>
    </source>
</evidence>
<keyword evidence="3" id="KW-0804">Transcription</keyword>
<dbReference type="Gene3D" id="1.25.40.10">
    <property type="entry name" value="Tetratricopeptide repeat domain"/>
    <property type="match status" value="1"/>
</dbReference>
<evidence type="ECO:0000256" key="2">
    <source>
        <dbReference type="ARBA" id="ARBA00023125"/>
    </source>
</evidence>
<gene>
    <name evidence="5" type="ORF">JNB62_00325</name>
</gene>
<dbReference type="SUPFAM" id="SSF46894">
    <property type="entry name" value="C-terminal effector domain of the bipartite response regulators"/>
    <property type="match status" value="1"/>
</dbReference>
<dbReference type="InterPro" id="IPR000792">
    <property type="entry name" value="Tscrpt_reg_LuxR_C"/>
</dbReference>
<dbReference type="CDD" id="cd06170">
    <property type="entry name" value="LuxR_C_like"/>
    <property type="match status" value="1"/>
</dbReference>
<keyword evidence="6" id="KW-1185">Reference proteome</keyword>
<dbReference type="InterPro" id="IPR027417">
    <property type="entry name" value="P-loop_NTPase"/>
</dbReference>
<proteinExistence type="predicted"/>
<dbReference type="SUPFAM" id="SSF52540">
    <property type="entry name" value="P-loop containing nucleoside triphosphate hydrolases"/>
    <property type="match status" value="1"/>
</dbReference>
<dbReference type="InterPro" id="IPR016032">
    <property type="entry name" value="Sig_transdc_resp-reg_C-effctor"/>
</dbReference>
<dbReference type="PANTHER" id="PTHR44688:SF16">
    <property type="entry name" value="DNA-BINDING TRANSCRIPTIONAL ACTIVATOR DEVR_DOSR"/>
    <property type="match status" value="1"/>
</dbReference>
<organism evidence="5 6">
    <name type="scientific">Microbacterium jejuense</name>
    <dbReference type="NCBI Taxonomy" id="1263637"/>
    <lineage>
        <taxon>Bacteria</taxon>
        <taxon>Bacillati</taxon>
        <taxon>Actinomycetota</taxon>
        <taxon>Actinomycetes</taxon>
        <taxon>Micrococcales</taxon>
        <taxon>Microbacteriaceae</taxon>
        <taxon>Microbacterium</taxon>
    </lineage>
</organism>
<accession>A0ABS7HGT2</accession>